<keyword evidence="1" id="KW-0472">Membrane</keyword>
<evidence type="ECO:0000313" key="2">
    <source>
        <dbReference type="EMBL" id="KLU88057.1"/>
    </source>
</evidence>
<dbReference type="EMBL" id="ADBL01001698">
    <property type="status" value="NOT_ANNOTATED_CDS"/>
    <property type="molecule type" value="Genomic_DNA"/>
</dbReference>
<dbReference type="VEuPathDB" id="FungiDB:MAPG_07044"/>
<dbReference type="PROSITE" id="PS51257">
    <property type="entry name" value="PROKAR_LIPOPROTEIN"/>
    <property type="match status" value="1"/>
</dbReference>
<reference evidence="3" key="5">
    <citation type="submission" date="2015-06" db="UniProtKB">
        <authorList>
            <consortium name="EnsemblFungi"/>
        </authorList>
    </citation>
    <scope>IDENTIFICATION</scope>
    <source>
        <strain evidence="3">ATCC 64411</strain>
    </source>
</reference>
<dbReference type="Proteomes" id="UP000011715">
    <property type="component" value="Unassembled WGS sequence"/>
</dbReference>
<feature type="transmembrane region" description="Helical" evidence="1">
    <location>
        <begin position="57"/>
        <end position="81"/>
    </location>
</feature>
<gene>
    <name evidence="2" type="ORF">MAPG_07044</name>
</gene>
<dbReference type="InterPro" id="IPR013901">
    <property type="entry name" value="Anthrone_oxy"/>
</dbReference>
<dbReference type="EMBL" id="GL876971">
    <property type="protein sequence ID" value="KLU88057.1"/>
    <property type="molecule type" value="Genomic_DNA"/>
</dbReference>
<dbReference type="EnsemblFungi" id="MAPG_07044T0">
    <property type="protein sequence ID" value="MAPG_07044T0"/>
    <property type="gene ID" value="MAPG_07044"/>
</dbReference>
<reference evidence="2" key="3">
    <citation type="submission" date="2011-03" db="EMBL/GenBank/DDBJ databases">
        <title>Annotation of Magnaporthe poae ATCC 64411.</title>
        <authorList>
            <person name="Ma L.-J."/>
            <person name="Dead R."/>
            <person name="Young S.K."/>
            <person name="Zeng Q."/>
            <person name="Gargeya S."/>
            <person name="Fitzgerald M."/>
            <person name="Haas B."/>
            <person name="Abouelleil A."/>
            <person name="Alvarado L."/>
            <person name="Arachchi H.M."/>
            <person name="Berlin A."/>
            <person name="Brown A."/>
            <person name="Chapman S.B."/>
            <person name="Chen Z."/>
            <person name="Dunbar C."/>
            <person name="Freedman E."/>
            <person name="Gearin G."/>
            <person name="Gellesch M."/>
            <person name="Goldberg J."/>
            <person name="Griggs A."/>
            <person name="Gujja S."/>
            <person name="Heiman D."/>
            <person name="Howarth C."/>
            <person name="Larson L."/>
            <person name="Lui A."/>
            <person name="MacDonald P.J.P."/>
            <person name="Mehta T."/>
            <person name="Montmayeur A."/>
            <person name="Murphy C."/>
            <person name="Neiman D."/>
            <person name="Pearson M."/>
            <person name="Priest M."/>
            <person name="Roberts A."/>
            <person name="Saif S."/>
            <person name="Shea T."/>
            <person name="Shenoy N."/>
            <person name="Sisk P."/>
            <person name="Stolte C."/>
            <person name="Sykes S."/>
            <person name="Yandava C."/>
            <person name="Wortman J."/>
            <person name="Nusbaum C."/>
            <person name="Birren B."/>
        </authorList>
    </citation>
    <scope>NUCLEOTIDE SEQUENCE</scope>
    <source>
        <strain evidence="2">ATCC 64411</strain>
    </source>
</reference>
<dbReference type="Pfam" id="PF08592">
    <property type="entry name" value="Anthrone_oxy"/>
    <property type="match status" value="1"/>
</dbReference>
<dbReference type="AlphaFoldDB" id="A0A0C4E3N1"/>
<sequence>MSHLFFKPLLAASITGAAFVTGCQISLSYVSLASILGPKDLDEKRALGQFRSVFDRGFHLCPLPAIASGLCCFANAALVTMGRRSDGSTATRLIASGLLMIGLVPYTLIFILPTEEWLLKREKNANSGLRSDTEEKKTWVLLRRWGQLNYIRAIFPLAGMVLAWTLV</sequence>
<feature type="transmembrane region" description="Helical" evidence="1">
    <location>
        <begin position="93"/>
        <end position="112"/>
    </location>
</feature>
<name>A0A0C4E3N1_MAGP6</name>
<protein>
    <recommendedName>
        <fullName evidence="5">DUF1772 domain-containing protein</fullName>
    </recommendedName>
</protein>
<accession>A0A0C4E3N1</accession>
<reference evidence="3" key="4">
    <citation type="journal article" date="2015" name="G3 (Bethesda)">
        <title>Genome sequences of three phytopathogenic species of the Magnaporthaceae family of fungi.</title>
        <authorList>
            <person name="Okagaki L.H."/>
            <person name="Nunes C.C."/>
            <person name="Sailsbery J."/>
            <person name="Clay B."/>
            <person name="Brown D."/>
            <person name="John T."/>
            <person name="Oh Y."/>
            <person name="Young N."/>
            <person name="Fitzgerald M."/>
            <person name="Haas B.J."/>
            <person name="Zeng Q."/>
            <person name="Young S."/>
            <person name="Adiconis X."/>
            <person name="Fan L."/>
            <person name="Levin J.Z."/>
            <person name="Mitchell T.K."/>
            <person name="Okubara P.A."/>
            <person name="Farman M.L."/>
            <person name="Kohn L.M."/>
            <person name="Birren B."/>
            <person name="Ma L.-J."/>
            <person name="Dean R.A."/>
        </authorList>
    </citation>
    <scope>NUCLEOTIDE SEQUENCE</scope>
    <source>
        <strain evidence="3">ATCC 64411 / 73-15</strain>
    </source>
</reference>
<keyword evidence="4" id="KW-1185">Reference proteome</keyword>
<keyword evidence="1" id="KW-0812">Transmembrane</keyword>
<reference evidence="4" key="2">
    <citation type="submission" date="2010-05" db="EMBL/GenBank/DDBJ databases">
        <title>The genome sequence of Magnaporthe poae strain ATCC 64411.</title>
        <authorList>
            <person name="Ma L.-J."/>
            <person name="Dead R."/>
            <person name="Young S."/>
            <person name="Zeng Q."/>
            <person name="Koehrsen M."/>
            <person name="Alvarado L."/>
            <person name="Berlin A."/>
            <person name="Chapman S.B."/>
            <person name="Chen Z."/>
            <person name="Freedman E."/>
            <person name="Gellesch M."/>
            <person name="Goldberg J."/>
            <person name="Griggs A."/>
            <person name="Gujja S."/>
            <person name="Heilman E.R."/>
            <person name="Heiman D."/>
            <person name="Hepburn T."/>
            <person name="Howarth C."/>
            <person name="Jen D."/>
            <person name="Larson L."/>
            <person name="Mehta T."/>
            <person name="Neiman D."/>
            <person name="Pearson M."/>
            <person name="Roberts A."/>
            <person name="Saif S."/>
            <person name="Shea T."/>
            <person name="Shenoy N."/>
            <person name="Sisk P."/>
            <person name="Stolte C."/>
            <person name="Sykes S."/>
            <person name="Walk T."/>
            <person name="White J."/>
            <person name="Yandava C."/>
            <person name="Haas B."/>
            <person name="Nusbaum C."/>
            <person name="Birren B."/>
        </authorList>
    </citation>
    <scope>NUCLEOTIDE SEQUENCE [LARGE SCALE GENOMIC DNA]</scope>
    <source>
        <strain evidence="4">ATCC 64411 / 73-15</strain>
    </source>
</reference>
<dbReference type="OrthoDB" id="5954308at2759"/>
<dbReference type="PANTHER" id="PTHR36535:SF1">
    <property type="entry name" value="DUF1772 DOMAIN-CONTAINING PROTEIN"/>
    <property type="match status" value="1"/>
</dbReference>
<organism evidence="3 4">
    <name type="scientific">Magnaporthiopsis poae (strain ATCC 64411 / 73-15)</name>
    <name type="common">Kentucky bluegrass fungus</name>
    <name type="synonym">Magnaporthe poae</name>
    <dbReference type="NCBI Taxonomy" id="644358"/>
    <lineage>
        <taxon>Eukaryota</taxon>
        <taxon>Fungi</taxon>
        <taxon>Dikarya</taxon>
        <taxon>Ascomycota</taxon>
        <taxon>Pezizomycotina</taxon>
        <taxon>Sordariomycetes</taxon>
        <taxon>Sordariomycetidae</taxon>
        <taxon>Magnaporthales</taxon>
        <taxon>Magnaporthaceae</taxon>
        <taxon>Magnaporthiopsis</taxon>
    </lineage>
</organism>
<reference evidence="2" key="1">
    <citation type="submission" date="2010-05" db="EMBL/GenBank/DDBJ databases">
        <title>The Genome Sequence of Magnaporthe poae strain ATCC 64411.</title>
        <authorList>
            <consortium name="The Broad Institute Genome Sequencing Platform"/>
            <consortium name="Broad Institute Genome Sequencing Center for Infectious Disease"/>
            <person name="Ma L.-J."/>
            <person name="Dead R."/>
            <person name="Young S."/>
            <person name="Zeng Q."/>
            <person name="Koehrsen M."/>
            <person name="Alvarado L."/>
            <person name="Berlin A."/>
            <person name="Chapman S.B."/>
            <person name="Chen Z."/>
            <person name="Freedman E."/>
            <person name="Gellesch M."/>
            <person name="Goldberg J."/>
            <person name="Griggs A."/>
            <person name="Gujja S."/>
            <person name="Heilman E.R."/>
            <person name="Heiman D."/>
            <person name="Hepburn T."/>
            <person name="Howarth C."/>
            <person name="Jen D."/>
            <person name="Larson L."/>
            <person name="Mehta T."/>
            <person name="Neiman D."/>
            <person name="Pearson M."/>
            <person name="Roberts A."/>
            <person name="Saif S."/>
            <person name="Shea T."/>
            <person name="Shenoy N."/>
            <person name="Sisk P."/>
            <person name="Stolte C."/>
            <person name="Sykes S."/>
            <person name="Walk T."/>
            <person name="White J."/>
            <person name="Yandava C."/>
            <person name="Haas B."/>
            <person name="Nusbaum C."/>
            <person name="Birren B."/>
        </authorList>
    </citation>
    <scope>NUCLEOTIDE SEQUENCE</scope>
    <source>
        <strain evidence="2">ATCC 64411</strain>
    </source>
</reference>
<keyword evidence="1" id="KW-1133">Transmembrane helix</keyword>
<dbReference type="eggNOG" id="ENOG502T0PS">
    <property type="taxonomic scope" value="Eukaryota"/>
</dbReference>
<evidence type="ECO:0000313" key="4">
    <source>
        <dbReference type="Proteomes" id="UP000011715"/>
    </source>
</evidence>
<feature type="transmembrane region" description="Helical" evidence="1">
    <location>
        <begin position="149"/>
        <end position="166"/>
    </location>
</feature>
<evidence type="ECO:0008006" key="5">
    <source>
        <dbReference type="Google" id="ProtNLM"/>
    </source>
</evidence>
<evidence type="ECO:0000313" key="3">
    <source>
        <dbReference type="EnsemblFungi" id="MAPG_07044T0"/>
    </source>
</evidence>
<evidence type="ECO:0000256" key="1">
    <source>
        <dbReference type="SAM" id="Phobius"/>
    </source>
</evidence>
<proteinExistence type="predicted"/>
<dbReference type="PANTHER" id="PTHR36535">
    <property type="entry name" value="YALI0E30327P"/>
    <property type="match status" value="1"/>
</dbReference>
<dbReference type="OMA" id="MFIVSSE"/>